<reference evidence="3" key="1">
    <citation type="journal article" date="2014" name="Biotechnol. Biofuels">
        <title>Comparison of single-molecule sequencing and hybrid approaches for finishing the genome of Clostridium autoethanogenum and analysis of CRISPR systems in industrial relevant Clostridia.</title>
        <authorList>
            <person name="Brown S.D."/>
            <person name="Nagaraju S."/>
            <person name="Utturkar S."/>
            <person name="De Tissera S."/>
            <person name="Segovia S."/>
            <person name="Mitchell W."/>
            <person name="Land M.L."/>
            <person name="Dassanayake A."/>
            <person name="Kopke M."/>
        </authorList>
    </citation>
    <scope>NUCLEOTIDE SEQUENCE [LARGE SCALE GENOMIC DNA]</scope>
    <source>
        <strain evidence="3">DSM 10061</strain>
    </source>
</reference>
<dbReference type="InterPro" id="IPR052188">
    <property type="entry name" value="Ni-pincer_cofactor_biosynth"/>
</dbReference>
<dbReference type="Gene3D" id="3.40.50.620">
    <property type="entry name" value="HUPs"/>
    <property type="match status" value="1"/>
</dbReference>
<dbReference type="Proteomes" id="UP000017590">
    <property type="component" value="Chromosome"/>
</dbReference>
<evidence type="ECO:0000313" key="3">
    <source>
        <dbReference type="Proteomes" id="UP000017590"/>
    </source>
</evidence>
<gene>
    <name evidence="2" type="primary">larE</name>
    <name evidence="2" type="ORF">CAETHG_2397</name>
</gene>
<dbReference type="InterPro" id="IPR014729">
    <property type="entry name" value="Rossmann-like_a/b/a_fold"/>
</dbReference>
<dbReference type="EMBL" id="CP006763">
    <property type="protein sequence ID" value="AGY76608.2"/>
    <property type="molecule type" value="Genomic_DNA"/>
</dbReference>
<evidence type="ECO:0000259" key="1">
    <source>
        <dbReference type="Pfam" id="PF02540"/>
    </source>
</evidence>
<dbReference type="PIRSF" id="PIRSF006661">
    <property type="entry name" value="PP-lp_UCP006661"/>
    <property type="match status" value="1"/>
</dbReference>
<accession>A0ABM5NVZ3</accession>
<keyword evidence="3" id="KW-1185">Reference proteome</keyword>
<evidence type="ECO:0000313" key="2">
    <source>
        <dbReference type="EMBL" id="AGY76608.2"/>
    </source>
</evidence>
<dbReference type="CDD" id="cd01990">
    <property type="entry name" value="LarE-like"/>
    <property type="match status" value="1"/>
</dbReference>
<dbReference type="SUPFAM" id="SSF52402">
    <property type="entry name" value="Adenine nucleotide alpha hydrolases-like"/>
    <property type="match status" value="1"/>
</dbReference>
<protein>
    <submittedName>
        <fullName evidence="2">ATP-dependent sacrificial sulfur transferase LarE</fullName>
    </submittedName>
</protein>
<dbReference type="InterPro" id="IPR005232">
    <property type="entry name" value="LarE"/>
</dbReference>
<name>A0ABM5NVZ3_9CLOT</name>
<sequence length="266" mass="30716">MMKNEKYKKLVKYMCELKNCVVAFSGGVDSSFLIKVAKDVLGDKALALTVVSPYIPKWEIEEAKNIAALIGIKHEFLRISEIPDIIKFNPANRCYLCKTSIFTRIREISFKYGFEHVVDGTNADDVKDYRPGLKALKELDIKSPLLENNITKEEIRTFSKKLNLGTWDKPSYACLLSRIPYGKEIKTQELERVEKSEKYLMSLGFKSVRVRSHDDLARIEVPENNMPEIIENKMFEKIAKTLRNFGFKYVTMDMEGYRMGSLNEEL</sequence>
<feature type="domain" description="NAD/GMP synthase" evidence="1">
    <location>
        <begin position="15"/>
        <end position="107"/>
    </location>
</feature>
<dbReference type="PANTHER" id="PTHR43169:SF2">
    <property type="entry name" value="NAD_GMP SYNTHASE DOMAIN-CONTAINING PROTEIN"/>
    <property type="match status" value="1"/>
</dbReference>
<dbReference type="NCBIfam" id="TIGR00268">
    <property type="entry name" value="ATP-dependent sacrificial sulfur transferase LarE"/>
    <property type="match status" value="1"/>
</dbReference>
<keyword evidence="2" id="KW-0808">Transferase</keyword>
<dbReference type="Pfam" id="PF02540">
    <property type="entry name" value="NAD_synthase"/>
    <property type="match status" value="1"/>
</dbReference>
<dbReference type="PANTHER" id="PTHR43169">
    <property type="entry name" value="EXSB FAMILY PROTEIN"/>
    <property type="match status" value="1"/>
</dbReference>
<proteinExistence type="predicted"/>
<organism evidence="2 3">
    <name type="scientific">Clostridium autoethanogenum DSM 10061</name>
    <dbReference type="NCBI Taxonomy" id="1341692"/>
    <lineage>
        <taxon>Bacteria</taxon>
        <taxon>Bacillati</taxon>
        <taxon>Bacillota</taxon>
        <taxon>Clostridia</taxon>
        <taxon>Eubacteriales</taxon>
        <taxon>Clostridiaceae</taxon>
        <taxon>Clostridium</taxon>
    </lineage>
</organism>
<dbReference type="GO" id="GO:0016740">
    <property type="term" value="F:transferase activity"/>
    <property type="evidence" value="ECO:0007669"/>
    <property type="project" value="UniProtKB-KW"/>
</dbReference>
<dbReference type="InterPro" id="IPR022310">
    <property type="entry name" value="NAD/GMP_synthase"/>
</dbReference>